<dbReference type="Proteomes" id="UP000030140">
    <property type="component" value="Unassembled WGS sequence"/>
</dbReference>
<name>A0A0A2GUX3_9FLAO</name>
<dbReference type="Pfam" id="PF01841">
    <property type="entry name" value="Transglut_core"/>
    <property type="match status" value="1"/>
</dbReference>
<evidence type="ECO:0008006" key="6">
    <source>
        <dbReference type="Google" id="ProtNLM"/>
    </source>
</evidence>
<accession>A0A0A2GUX3</accession>
<dbReference type="AlphaFoldDB" id="A0A0A2GUX3"/>
<protein>
    <recommendedName>
        <fullName evidence="6">Transglutaminase</fullName>
    </recommendedName>
</protein>
<comment type="caution">
    <text evidence="4">The sequence shown here is derived from an EMBL/GenBank/DDBJ whole genome shotgun (WGS) entry which is preliminary data.</text>
</comment>
<feature type="domain" description="Transglutaminase-like" evidence="2">
    <location>
        <begin position="271"/>
        <end position="383"/>
    </location>
</feature>
<evidence type="ECO:0000256" key="1">
    <source>
        <dbReference type="SAM" id="SignalP"/>
    </source>
</evidence>
<proteinExistence type="predicted"/>
<keyword evidence="1" id="KW-0732">Signal</keyword>
<reference evidence="4 5" key="1">
    <citation type="submission" date="2014-10" db="EMBL/GenBank/DDBJ databases">
        <title>Draft genome sequence of the proteorhodopsin-containing marine bacterium Dokdonia donghaensis.</title>
        <authorList>
            <person name="Gomez-Consarnau L."/>
            <person name="Gonzalez J.M."/>
            <person name="Riedel T."/>
            <person name="Jaenicke S."/>
            <person name="Wagner-Doebler I."/>
            <person name="Fuhrman J.A."/>
        </authorList>
    </citation>
    <scope>NUCLEOTIDE SEQUENCE [LARGE SCALE GENOMIC DNA]</scope>
    <source>
        <strain evidence="4 5">DSW-1</strain>
    </source>
</reference>
<dbReference type="OrthoDB" id="8595007at2"/>
<keyword evidence="5" id="KW-1185">Reference proteome</keyword>
<dbReference type="RefSeq" id="WP_035325306.1">
    <property type="nucleotide sequence ID" value="NZ_CP015125.1"/>
</dbReference>
<feature type="signal peptide" evidence="1">
    <location>
        <begin position="1"/>
        <end position="17"/>
    </location>
</feature>
<dbReference type="PATRIC" id="fig|1300343.5.peg.2868"/>
<dbReference type="SUPFAM" id="SSF54001">
    <property type="entry name" value="Cysteine proteinases"/>
    <property type="match status" value="1"/>
</dbReference>
<dbReference type="InterPro" id="IPR002931">
    <property type="entry name" value="Transglutaminase-like"/>
</dbReference>
<gene>
    <name evidence="4" type="ORF">NV36_05260</name>
</gene>
<dbReference type="Gene3D" id="3.10.620.30">
    <property type="match status" value="1"/>
</dbReference>
<evidence type="ECO:0000313" key="4">
    <source>
        <dbReference type="EMBL" id="KGO06303.1"/>
    </source>
</evidence>
<dbReference type="Gene3D" id="2.60.120.1130">
    <property type="match status" value="1"/>
</dbReference>
<feature type="chain" id="PRO_5001999298" description="Transglutaminase" evidence="1">
    <location>
        <begin position="18"/>
        <end position="631"/>
    </location>
</feature>
<evidence type="ECO:0000259" key="2">
    <source>
        <dbReference type="Pfam" id="PF01841"/>
    </source>
</evidence>
<dbReference type="InterPro" id="IPR038765">
    <property type="entry name" value="Papain-like_cys_pep_sf"/>
</dbReference>
<dbReference type="KEGG" id="ddo:I597_2825"/>
<dbReference type="InterPro" id="IPR024618">
    <property type="entry name" value="DUF3857"/>
</dbReference>
<organism evidence="4 5">
    <name type="scientific">Dokdonia donghaensis DSW-1</name>
    <dbReference type="NCBI Taxonomy" id="1300343"/>
    <lineage>
        <taxon>Bacteria</taxon>
        <taxon>Pseudomonadati</taxon>
        <taxon>Bacteroidota</taxon>
        <taxon>Flavobacteriia</taxon>
        <taxon>Flavobacteriales</taxon>
        <taxon>Flavobacteriaceae</taxon>
        <taxon>Dokdonia</taxon>
    </lineage>
</organism>
<dbReference type="EMBL" id="JSAQ01000001">
    <property type="protein sequence ID" value="KGO06303.1"/>
    <property type="molecule type" value="Genomic_DNA"/>
</dbReference>
<dbReference type="Pfam" id="PF12969">
    <property type="entry name" value="DUF3857"/>
    <property type="match status" value="1"/>
</dbReference>
<evidence type="ECO:0000259" key="3">
    <source>
        <dbReference type="Pfam" id="PF12969"/>
    </source>
</evidence>
<sequence>MRIPTFLLCMWALFAYSQDNLYTSKNIPEDLLKSANSVLRFEKHTIDIPNSSTIKTAHKRVVTVLNKRGNRDVEAYMYYDDVTRIKNASVVIYDDSGKEVKKYKQRDFKDVSAADGISLYIDTRLLYLDFTPTSYPYTVVVESEIVSKNTASIPSFYANEGYYSSTEEKIFEINYADGVNLKHKMYGDYNRIEVEESQNSLWLVIKNSPSLVPEDYSPGFRNIVGRVAIALNDFHLEGLDGDARDWATFGQWMNENLLQGAQDLPEETITQAKELVKGIKDPIEKAKIIYDFVQNKTRYISVQVGIGGWKPMLASQVDELGYGDCKALTNYTKSLLEAVGVPSYYTILYGSRDKRDIEDDFTAIQGNHAILSVPTDDDYVWLECTDQEVPFGFIAGFTDDRDVLVVKPDGGEIVHTKKYTAQDNYQTMNGSFTVGASGNVKGEVSIKSGGLQYAGKYRLVAENQDDKKKYYYKFWNYLNNVSLTSIDLLNNRDEAITTENIELEVENYASFAGDEMLVPLNLFNRYTALPDRVKNRMFEVEISRGFKDEETIKINLPDDFMIVSIPEGKQVDSPFGSYTYSITQAENSKIIYKRSFLFNEGTYSKENYTKLRSFIRSVIRNDQQKIVIKKQ</sequence>
<feature type="domain" description="DUF3857" evidence="3">
    <location>
        <begin position="55"/>
        <end position="191"/>
    </location>
</feature>
<evidence type="ECO:0000313" key="5">
    <source>
        <dbReference type="Proteomes" id="UP000030140"/>
    </source>
</evidence>